<dbReference type="InterPro" id="IPR003441">
    <property type="entry name" value="NAC-dom"/>
</dbReference>
<evidence type="ECO:0000256" key="5">
    <source>
        <dbReference type="ARBA" id="ARBA00023242"/>
    </source>
</evidence>
<keyword evidence="2" id="KW-0805">Transcription regulation</keyword>
<feature type="compositionally biased region" description="Polar residues" evidence="6">
    <location>
        <begin position="39"/>
        <end position="52"/>
    </location>
</feature>
<dbReference type="GO" id="GO:0005634">
    <property type="term" value="C:nucleus"/>
    <property type="evidence" value="ECO:0007669"/>
    <property type="project" value="UniProtKB-SubCell"/>
</dbReference>
<feature type="compositionally biased region" description="Polar residues" evidence="6">
    <location>
        <begin position="61"/>
        <end position="72"/>
    </location>
</feature>
<evidence type="ECO:0000259" key="7">
    <source>
        <dbReference type="PROSITE" id="PS51005"/>
    </source>
</evidence>
<proteinExistence type="predicted"/>
<evidence type="ECO:0000256" key="1">
    <source>
        <dbReference type="ARBA" id="ARBA00004123"/>
    </source>
</evidence>
<name>A0A2N9IPM4_FAGSY</name>
<feature type="domain" description="NAC" evidence="7">
    <location>
        <begin position="88"/>
        <end position="247"/>
    </location>
</feature>
<dbReference type="SUPFAM" id="SSF101941">
    <property type="entry name" value="NAC domain"/>
    <property type="match status" value="1"/>
</dbReference>
<dbReference type="GO" id="GO:0006355">
    <property type="term" value="P:regulation of DNA-templated transcription"/>
    <property type="evidence" value="ECO:0007669"/>
    <property type="project" value="InterPro"/>
</dbReference>
<evidence type="ECO:0000256" key="3">
    <source>
        <dbReference type="ARBA" id="ARBA00023125"/>
    </source>
</evidence>
<accession>A0A2N9IPM4</accession>
<feature type="region of interest" description="Disordered" evidence="6">
    <location>
        <begin position="32"/>
        <end position="85"/>
    </location>
</feature>
<evidence type="ECO:0000256" key="4">
    <source>
        <dbReference type="ARBA" id="ARBA00023163"/>
    </source>
</evidence>
<evidence type="ECO:0000256" key="2">
    <source>
        <dbReference type="ARBA" id="ARBA00023015"/>
    </source>
</evidence>
<keyword evidence="3" id="KW-0238">DNA-binding</keyword>
<evidence type="ECO:0000256" key="6">
    <source>
        <dbReference type="SAM" id="MobiDB-lite"/>
    </source>
</evidence>
<dbReference type="InterPro" id="IPR036093">
    <property type="entry name" value="NAC_dom_sf"/>
</dbReference>
<feature type="region of interest" description="Disordered" evidence="6">
    <location>
        <begin position="1"/>
        <end position="20"/>
    </location>
</feature>
<evidence type="ECO:0000313" key="8">
    <source>
        <dbReference type="EMBL" id="SPD26053.1"/>
    </source>
</evidence>
<dbReference type="GO" id="GO:0003677">
    <property type="term" value="F:DNA binding"/>
    <property type="evidence" value="ECO:0007669"/>
    <property type="project" value="UniProtKB-KW"/>
</dbReference>
<reference evidence="8" key="1">
    <citation type="submission" date="2018-02" db="EMBL/GenBank/DDBJ databases">
        <authorList>
            <person name="Cohen D.B."/>
            <person name="Kent A.D."/>
        </authorList>
    </citation>
    <scope>NUCLEOTIDE SEQUENCE</scope>
</reference>
<dbReference type="EMBL" id="OIVN01006142">
    <property type="protein sequence ID" value="SPD26053.1"/>
    <property type="molecule type" value="Genomic_DNA"/>
</dbReference>
<sequence length="370" mass="41502">MYRDRVSGGGGSSRSEIVGVPLDRKRIINDALDKHLEKSSPSTSRVGGLNSSSKDKERLSVPSTSTGKSQQQLDHRDSRSASLSKNKCSDGYRFLPTELELIRCYLLNKVTGNPIPGLDNHVMNPVIECDLYGDPTIWMNIFEETGMKCLYFYTKLKIKKKMGKKSDENNGNRVERSTEWGTWRGQSDGKVCQNRIHVGSKRSFTYGAKKGFNANNSGWVMYEYRLDGIYGNHPNQHNYVICMIKKKSGKQKGNGMDDTSTTSNLKQEDVQPVQQMFELSNNGLTPVPHSTTDHSYNGLTLVLPHSTTDQQMFEQYSNINGLLAPHSTKDAEDNTIFDYCLTEEELEELMSSPDLDTGHDAFTSLTQLLA</sequence>
<dbReference type="AlphaFoldDB" id="A0A2N9IPM4"/>
<protein>
    <recommendedName>
        <fullName evidence="7">NAC domain-containing protein</fullName>
    </recommendedName>
</protein>
<comment type="subcellular location">
    <subcellularLocation>
        <location evidence="1">Nucleus</location>
    </subcellularLocation>
</comment>
<organism evidence="8">
    <name type="scientific">Fagus sylvatica</name>
    <name type="common">Beechnut</name>
    <dbReference type="NCBI Taxonomy" id="28930"/>
    <lineage>
        <taxon>Eukaryota</taxon>
        <taxon>Viridiplantae</taxon>
        <taxon>Streptophyta</taxon>
        <taxon>Embryophyta</taxon>
        <taxon>Tracheophyta</taxon>
        <taxon>Spermatophyta</taxon>
        <taxon>Magnoliopsida</taxon>
        <taxon>eudicotyledons</taxon>
        <taxon>Gunneridae</taxon>
        <taxon>Pentapetalae</taxon>
        <taxon>rosids</taxon>
        <taxon>fabids</taxon>
        <taxon>Fagales</taxon>
        <taxon>Fagaceae</taxon>
        <taxon>Fagus</taxon>
    </lineage>
</organism>
<gene>
    <name evidence="8" type="ORF">FSB_LOCUS53935</name>
</gene>
<dbReference type="PANTHER" id="PTHR31989">
    <property type="entry name" value="NAC DOMAIN-CONTAINING PROTEIN 82-RELATED"/>
    <property type="match status" value="1"/>
</dbReference>
<dbReference type="Pfam" id="PF02365">
    <property type="entry name" value="NAM"/>
    <property type="match status" value="1"/>
</dbReference>
<keyword evidence="5" id="KW-0539">Nucleus</keyword>
<dbReference type="PROSITE" id="PS51005">
    <property type="entry name" value="NAC"/>
    <property type="match status" value="1"/>
</dbReference>
<keyword evidence="4" id="KW-0804">Transcription</keyword>
<dbReference type="Gene3D" id="2.170.150.80">
    <property type="entry name" value="NAC domain"/>
    <property type="match status" value="1"/>
</dbReference>